<dbReference type="OrthoDB" id="282655at2"/>
<evidence type="ECO:0000313" key="4">
    <source>
        <dbReference type="Proteomes" id="UP000318995"/>
    </source>
</evidence>
<evidence type="ECO:0000256" key="2">
    <source>
        <dbReference type="SAM" id="SignalP"/>
    </source>
</evidence>
<sequence length="315" mass="32344" precursor="true">MTSPIRSLSFGFVALAAAALVAETSAQCCSPVGVVPQATVAYSPVIYQTQSTYNGWYPGKYLTDFTRSLFAPRTSTSYVAGYAPAAAPSSYVAGYAPAYTPSATYQTAYRPTYPASYGPVMSSLAYGVSRPVTLSPVITSSCTSCCSSGCDACGGVTQAVYDAPLSSGCASCSSQPVYTSPSTQLAPTPAGPSPSYSEPQPALGPNDNPTPERAFKPNADTPALSDPNSGISIDANEASGDSGAYWQAPPLFDSRDRVTQKLAAPVWQAVYRQPLEGAASAQATSSRSSVEPASSAPRVRGAHQVGSTGWGATGN</sequence>
<proteinExistence type="predicted"/>
<accession>A0A5C5VQL1</accession>
<dbReference type="Proteomes" id="UP000318995">
    <property type="component" value="Unassembled WGS sequence"/>
</dbReference>
<dbReference type="AlphaFoldDB" id="A0A5C5VQL1"/>
<protein>
    <submittedName>
        <fullName evidence="3">Uncharacterized protein</fullName>
    </submittedName>
</protein>
<evidence type="ECO:0000256" key="1">
    <source>
        <dbReference type="SAM" id="MobiDB-lite"/>
    </source>
</evidence>
<dbReference type="RefSeq" id="WP_146575556.1">
    <property type="nucleotide sequence ID" value="NZ_SJPH01000012.1"/>
</dbReference>
<organism evidence="3 4">
    <name type="scientific">Botrimarina hoheduenensis</name>
    <dbReference type="NCBI Taxonomy" id="2528000"/>
    <lineage>
        <taxon>Bacteria</taxon>
        <taxon>Pseudomonadati</taxon>
        <taxon>Planctomycetota</taxon>
        <taxon>Planctomycetia</taxon>
        <taxon>Pirellulales</taxon>
        <taxon>Lacipirellulaceae</taxon>
        <taxon>Botrimarina</taxon>
    </lineage>
</organism>
<keyword evidence="4" id="KW-1185">Reference proteome</keyword>
<keyword evidence="2" id="KW-0732">Signal</keyword>
<feature type="region of interest" description="Disordered" evidence="1">
    <location>
        <begin position="180"/>
        <end position="237"/>
    </location>
</feature>
<evidence type="ECO:0000313" key="3">
    <source>
        <dbReference type="EMBL" id="TWT40235.1"/>
    </source>
</evidence>
<feature type="compositionally biased region" description="Low complexity" evidence="1">
    <location>
        <begin position="278"/>
        <end position="299"/>
    </location>
</feature>
<name>A0A5C5VQL1_9BACT</name>
<feature type="signal peptide" evidence="2">
    <location>
        <begin position="1"/>
        <end position="22"/>
    </location>
</feature>
<feature type="region of interest" description="Disordered" evidence="1">
    <location>
        <begin position="276"/>
        <end position="315"/>
    </location>
</feature>
<feature type="chain" id="PRO_5022701519" evidence="2">
    <location>
        <begin position="23"/>
        <end position="315"/>
    </location>
</feature>
<reference evidence="3 4" key="1">
    <citation type="submission" date="2019-02" db="EMBL/GenBank/DDBJ databases">
        <title>Deep-cultivation of Planctomycetes and their phenomic and genomic characterization uncovers novel biology.</title>
        <authorList>
            <person name="Wiegand S."/>
            <person name="Jogler M."/>
            <person name="Boedeker C."/>
            <person name="Pinto D."/>
            <person name="Vollmers J."/>
            <person name="Rivas-Marin E."/>
            <person name="Kohn T."/>
            <person name="Peeters S.H."/>
            <person name="Heuer A."/>
            <person name="Rast P."/>
            <person name="Oberbeckmann S."/>
            <person name="Bunk B."/>
            <person name="Jeske O."/>
            <person name="Meyerdierks A."/>
            <person name="Storesund J.E."/>
            <person name="Kallscheuer N."/>
            <person name="Luecker S."/>
            <person name="Lage O.M."/>
            <person name="Pohl T."/>
            <person name="Merkel B.J."/>
            <person name="Hornburger P."/>
            <person name="Mueller R.-W."/>
            <person name="Bruemmer F."/>
            <person name="Labrenz M."/>
            <person name="Spormann A.M."/>
            <person name="Op Den Camp H."/>
            <person name="Overmann J."/>
            <person name="Amann R."/>
            <person name="Jetten M.S.M."/>
            <person name="Mascher T."/>
            <person name="Medema M.H."/>
            <person name="Devos D.P."/>
            <person name="Kaster A.-K."/>
            <person name="Ovreas L."/>
            <person name="Rohde M."/>
            <person name="Galperin M.Y."/>
            <person name="Jogler C."/>
        </authorList>
    </citation>
    <scope>NUCLEOTIDE SEQUENCE [LARGE SCALE GENOMIC DNA]</scope>
    <source>
        <strain evidence="3 4">Pla111</strain>
    </source>
</reference>
<gene>
    <name evidence="3" type="ORF">Pla111_33670</name>
</gene>
<comment type="caution">
    <text evidence="3">The sequence shown here is derived from an EMBL/GenBank/DDBJ whole genome shotgun (WGS) entry which is preliminary data.</text>
</comment>
<dbReference type="EMBL" id="SJPH01000012">
    <property type="protein sequence ID" value="TWT40235.1"/>
    <property type="molecule type" value="Genomic_DNA"/>
</dbReference>